<dbReference type="Proteomes" id="UP000673447">
    <property type="component" value="Unassembled WGS sequence"/>
</dbReference>
<organism evidence="1 2">
    <name type="scientific">Pseudoxanthomonas helianthi</name>
    <dbReference type="NCBI Taxonomy" id="1453541"/>
    <lineage>
        <taxon>Bacteria</taxon>
        <taxon>Pseudomonadati</taxon>
        <taxon>Pseudomonadota</taxon>
        <taxon>Gammaproteobacteria</taxon>
        <taxon>Lysobacterales</taxon>
        <taxon>Lysobacteraceae</taxon>
        <taxon>Pseudoxanthomonas</taxon>
    </lineage>
</organism>
<evidence type="ECO:0000313" key="1">
    <source>
        <dbReference type="EMBL" id="MBP3983471.1"/>
    </source>
</evidence>
<reference evidence="1" key="1">
    <citation type="journal article" date="2016" name="Int. J. Syst. Evol. Microbiol.">
        <title>Pseudoxanthomonas helianthi sp. nov., isolated from roots of Jerusalem artichoke (Helianthus tuberosus).</title>
        <authorList>
            <person name="Kittiwongwattana C."/>
            <person name="Thawai C."/>
        </authorList>
    </citation>
    <scope>NUCLEOTIDE SEQUENCE</scope>
    <source>
        <strain evidence="1">110414</strain>
    </source>
</reference>
<accession>A0A940X1S2</accession>
<comment type="caution">
    <text evidence="1">The sequence shown here is derived from an EMBL/GenBank/DDBJ whole genome shotgun (WGS) entry which is preliminary data.</text>
</comment>
<dbReference type="RefSeq" id="WP_210535318.1">
    <property type="nucleotide sequence ID" value="NZ_JAGKTC010000001.1"/>
</dbReference>
<name>A0A940X1S2_9GAMM</name>
<dbReference type="AlphaFoldDB" id="A0A940X1S2"/>
<gene>
    <name evidence="1" type="ORF">J5837_03455</name>
</gene>
<evidence type="ECO:0000313" key="2">
    <source>
        <dbReference type="Proteomes" id="UP000673447"/>
    </source>
</evidence>
<dbReference type="EMBL" id="JAGKTC010000001">
    <property type="protein sequence ID" value="MBP3983471.1"/>
    <property type="molecule type" value="Genomic_DNA"/>
</dbReference>
<sequence length="160" mass="16807">MSSRVVVPVSALIAILLLSVTPPIVREAHGAQAHASHARPAPAGVPAHRWPTDASLRDGMRRVRTAVVVLGHYRHGHMDAAQAASAVDLIDAAVGDIVANCRLAPDADIALHGLLAKFLAGASALREAREPPTAAIAGMREALARYPQLFDDPQWDASAD</sequence>
<reference evidence="1" key="2">
    <citation type="submission" date="2021-03" db="EMBL/GenBank/DDBJ databases">
        <authorList>
            <person name="Cao W."/>
        </authorList>
    </citation>
    <scope>NUCLEOTIDE SEQUENCE</scope>
    <source>
        <strain evidence="1">110414</strain>
    </source>
</reference>
<proteinExistence type="predicted"/>
<keyword evidence="2" id="KW-1185">Reference proteome</keyword>
<protein>
    <submittedName>
        <fullName evidence="1">DnrO protein</fullName>
    </submittedName>
</protein>